<dbReference type="Pfam" id="PF01206">
    <property type="entry name" value="TusA"/>
    <property type="match status" value="1"/>
</dbReference>
<dbReference type="Gene3D" id="3.40.1260.10">
    <property type="entry name" value="DsrEFH-like"/>
    <property type="match status" value="1"/>
</dbReference>
<dbReference type="InterPro" id="IPR001455">
    <property type="entry name" value="TusA-like"/>
</dbReference>
<dbReference type="InterPro" id="IPR036868">
    <property type="entry name" value="TusA-like_sf"/>
</dbReference>
<protein>
    <submittedName>
        <fullName evidence="3">Selenium metabolism protein YedF</fullName>
    </submittedName>
</protein>
<dbReference type="SUPFAM" id="SSF75169">
    <property type="entry name" value="DsrEFH-like"/>
    <property type="match status" value="1"/>
</dbReference>
<evidence type="ECO:0000313" key="3">
    <source>
        <dbReference type="EMBL" id="SHI10957.1"/>
    </source>
</evidence>
<dbReference type="InterPro" id="IPR027396">
    <property type="entry name" value="DsrEFH-like"/>
</dbReference>
<evidence type="ECO:0000259" key="2">
    <source>
        <dbReference type="Pfam" id="PF01206"/>
    </source>
</evidence>
<comment type="similarity">
    <text evidence="1">Belongs to the sulfur carrier protein TusA family.</text>
</comment>
<evidence type="ECO:0000256" key="1">
    <source>
        <dbReference type="ARBA" id="ARBA00008984"/>
    </source>
</evidence>
<dbReference type="InterPro" id="IPR019870">
    <property type="entry name" value="Se_metab_YedF"/>
</dbReference>
<evidence type="ECO:0000313" key="4">
    <source>
        <dbReference type="Proteomes" id="UP000184241"/>
    </source>
</evidence>
<gene>
    <name evidence="3" type="ORF">SAMN02745941_01966</name>
</gene>
<dbReference type="EMBL" id="FQXU01000006">
    <property type="protein sequence ID" value="SHI10957.1"/>
    <property type="molecule type" value="Genomic_DNA"/>
</dbReference>
<dbReference type="Gene3D" id="3.30.110.40">
    <property type="entry name" value="TusA-like domain"/>
    <property type="match status" value="1"/>
</dbReference>
<dbReference type="NCBIfam" id="TIGR03527">
    <property type="entry name" value="selenium_YedF"/>
    <property type="match status" value="1"/>
</dbReference>
<reference evidence="3 4" key="1">
    <citation type="submission" date="2016-11" db="EMBL/GenBank/DDBJ databases">
        <authorList>
            <person name="Jaros S."/>
            <person name="Januszkiewicz K."/>
            <person name="Wedrychowicz H."/>
        </authorList>
    </citation>
    <scope>NUCLEOTIDE SEQUENCE [LARGE SCALE GENOMIC DNA]</scope>
    <source>
        <strain evidence="3 4">DSM 6191</strain>
    </source>
</reference>
<proteinExistence type="inferred from homology"/>
<dbReference type="Proteomes" id="UP000184241">
    <property type="component" value="Unassembled WGS sequence"/>
</dbReference>
<dbReference type="PANTHER" id="PTHR33279:SF6">
    <property type="entry name" value="SULFUR CARRIER PROTEIN YEDF-RELATED"/>
    <property type="match status" value="1"/>
</dbReference>
<sequence length="199" mass="22052">MIKVDARGELCPIPVIKAKKALKEIEKDGVIQVVVDNEIAKENLEKMAKEMGYKYEGEKLGEDHYEVKIIKGEGEEEVKEVLITKETIRSTAVVISSDKMGEGNEELGTILMKAFIYTVTETETLPTCILFYNGGAKLTTKTSAVLEDLKKLEEQGVEILTCGTCLNYYGLTEELAVGSVTNMYSIVEKMNSSDKIIKP</sequence>
<dbReference type="RefSeq" id="WP_073019035.1">
    <property type="nucleotide sequence ID" value="NZ_FQXU01000006.1"/>
</dbReference>
<dbReference type="SUPFAM" id="SSF64307">
    <property type="entry name" value="SirA-like"/>
    <property type="match status" value="1"/>
</dbReference>
<accession>A0A1M5YFY1</accession>
<dbReference type="InterPro" id="IPR003787">
    <property type="entry name" value="Sulphur_relay_DsrE/F-like"/>
</dbReference>
<organism evidence="3 4">
    <name type="scientific">Clostridium intestinale DSM 6191</name>
    <dbReference type="NCBI Taxonomy" id="1121320"/>
    <lineage>
        <taxon>Bacteria</taxon>
        <taxon>Bacillati</taxon>
        <taxon>Bacillota</taxon>
        <taxon>Clostridia</taxon>
        <taxon>Eubacteriales</taxon>
        <taxon>Clostridiaceae</taxon>
        <taxon>Clostridium</taxon>
    </lineage>
</organism>
<dbReference type="Pfam" id="PF02635">
    <property type="entry name" value="DsrE"/>
    <property type="match status" value="1"/>
</dbReference>
<feature type="domain" description="UPF0033" evidence="2">
    <location>
        <begin position="2"/>
        <end position="71"/>
    </location>
</feature>
<dbReference type="AlphaFoldDB" id="A0A1M5YFY1"/>
<dbReference type="PANTHER" id="PTHR33279">
    <property type="entry name" value="SULFUR CARRIER PROTEIN YEDF-RELATED"/>
    <property type="match status" value="1"/>
</dbReference>
<name>A0A1M5YFY1_9CLOT</name>